<dbReference type="Proteomes" id="UP000028007">
    <property type="component" value="Unassembled WGS sequence"/>
</dbReference>
<dbReference type="AlphaFoldDB" id="A0A081PIW1"/>
<accession>A0A081PIW1</accession>
<protein>
    <submittedName>
        <fullName evidence="1">Uncharacterized protein</fullName>
    </submittedName>
</protein>
<keyword evidence="2" id="KW-1185">Reference proteome</keyword>
<reference evidence="1 2" key="1">
    <citation type="journal article" date="1992" name="Int. J. Syst. Bacteriol.">
        <title>Sphingobacterium antarcticus sp. nov. a Psychrotrophic Bacterium from the Soils of Schirmacher Oasis, Antarctica.</title>
        <authorList>
            <person name="Shivaji S."/>
            <person name="Ray M.K."/>
            <person name="Rao N.S."/>
            <person name="Saiserr L."/>
            <person name="Jagannadham M.V."/>
            <person name="Kumar G.S."/>
            <person name="Reddy G."/>
            <person name="Bhargava P.M."/>
        </authorList>
    </citation>
    <scope>NUCLEOTIDE SEQUENCE [LARGE SCALE GENOMIC DNA]</scope>
    <source>
        <strain evidence="1 2">4BY</strain>
    </source>
</reference>
<name>A0A081PIW1_9SPHI</name>
<evidence type="ECO:0000313" key="2">
    <source>
        <dbReference type="Proteomes" id="UP000028007"/>
    </source>
</evidence>
<evidence type="ECO:0000313" key="1">
    <source>
        <dbReference type="EMBL" id="KEQ30634.1"/>
    </source>
</evidence>
<dbReference type="EMBL" id="JNFF01000033">
    <property type="protein sequence ID" value="KEQ30634.1"/>
    <property type="molecule type" value="Genomic_DNA"/>
</dbReference>
<sequence>MAFYWLNKGMKKLLFMIGTGLVVLSACGPGDKQKDQGLKKDTLDLQNIAIKAPDNVADTLLLIPGKQAGKVHLGQDMQKIFEILGKPADGDAAMGSAMGVWYNPKATGNIDTVTVFSSYRDSTMSVREVKQVSVTSMFNQTEGGVHTGMKLDQLVEIYPDLKLVQRFKKEKGNGELLIYDHPGDGIAFDIVNGICTAITIYPAGKSVNQIYLPARPGWKTSP</sequence>
<proteinExistence type="predicted"/>
<gene>
    <name evidence="1" type="ORF">N180_05280</name>
</gene>
<organism evidence="1 2">
    <name type="scientific">Pedobacter antarcticus 4BY</name>
    <dbReference type="NCBI Taxonomy" id="1358423"/>
    <lineage>
        <taxon>Bacteria</taxon>
        <taxon>Pseudomonadati</taxon>
        <taxon>Bacteroidota</taxon>
        <taxon>Sphingobacteriia</taxon>
        <taxon>Sphingobacteriales</taxon>
        <taxon>Sphingobacteriaceae</taxon>
        <taxon>Pedobacter</taxon>
    </lineage>
</organism>
<comment type="caution">
    <text evidence="1">The sequence shown here is derived from an EMBL/GenBank/DDBJ whole genome shotgun (WGS) entry which is preliminary data.</text>
</comment>